<evidence type="ECO:0000313" key="12">
    <source>
        <dbReference type="EMBL" id="KDE38550.1"/>
    </source>
</evidence>
<dbReference type="Pfam" id="PF01728">
    <property type="entry name" value="FtsJ"/>
    <property type="match status" value="1"/>
</dbReference>
<dbReference type="GO" id="GO:0032259">
    <property type="term" value="P:methylation"/>
    <property type="evidence" value="ECO:0007669"/>
    <property type="project" value="UniProtKB-KW"/>
</dbReference>
<feature type="domain" description="Ribosomal RNA large subunit methyltransferase M THUMP-like" evidence="11">
    <location>
        <begin position="84"/>
        <end position="162"/>
    </location>
</feature>
<keyword evidence="13" id="KW-1185">Reference proteome</keyword>
<evidence type="ECO:0000256" key="3">
    <source>
        <dbReference type="ARBA" id="ARBA00022603"/>
    </source>
</evidence>
<keyword evidence="5 6" id="KW-0949">S-adenosyl-L-methionine</keyword>
<keyword evidence="4 6" id="KW-0808">Transferase</keyword>
<dbReference type="GO" id="GO:0005737">
    <property type="term" value="C:cytoplasm"/>
    <property type="evidence" value="ECO:0007669"/>
    <property type="project" value="UniProtKB-SubCell"/>
</dbReference>
<evidence type="ECO:0000259" key="9">
    <source>
        <dbReference type="Pfam" id="PF01728"/>
    </source>
</evidence>
<dbReference type="Pfam" id="PF21239">
    <property type="entry name" value="RLMM_N"/>
    <property type="match status" value="1"/>
</dbReference>
<feature type="binding site" evidence="6 8">
    <location>
        <position position="259"/>
    </location>
    <ligand>
        <name>S-adenosyl-L-methionine</name>
        <dbReference type="ChEBI" id="CHEBI:59789"/>
    </ligand>
</feature>
<dbReference type="PATRIC" id="fig|267850.7.peg.2956"/>
<feature type="binding site" evidence="6 8">
    <location>
        <begin position="220"/>
        <end position="223"/>
    </location>
    <ligand>
        <name>S-adenosyl-L-methionine</name>
        <dbReference type="ChEBI" id="CHEBI:59789"/>
    </ligand>
</feature>
<dbReference type="HAMAP" id="MF_01551">
    <property type="entry name" value="23SrRNA_methyltr_M"/>
    <property type="match status" value="1"/>
</dbReference>
<dbReference type="Proteomes" id="UP000027318">
    <property type="component" value="Unassembled WGS sequence"/>
</dbReference>
<feature type="binding site" evidence="6 8">
    <location>
        <position position="239"/>
    </location>
    <ligand>
        <name>S-adenosyl-L-methionine</name>
        <dbReference type="ChEBI" id="CHEBI:59789"/>
    </ligand>
</feature>
<organism evidence="12 13">
    <name type="scientific">Nitrincola lacisaponensis</name>
    <dbReference type="NCBI Taxonomy" id="267850"/>
    <lineage>
        <taxon>Bacteria</taxon>
        <taxon>Pseudomonadati</taxon>
        <taxon>Pseudomonadota</taxon>
        <taxon>Gammaproteobacteria</taxon>
        <taxon>Oceanospirillales</taxon>
        <taxon>Oceanospirillaceae</taxon>
        <taxon>Nitrincola</taxon>
    </lineage>
</organism>
<evidence type="ECO:0000313" key="13">
    <source>
        <dbReference type="Proteomes" id="UP000027318"/>
    </source>
</evidence>
<evidence type="ECO:0000256" key="7">
    <source>
        <dbReference type="PIRSR" id="PIRSR028774-1"/>
    </source>
</evidence>
<feature type="binding site" evidence="6 8">
    <location>
        <position position="275"/>
    </location>
    <ligand>
        <name>S-adenosyl-L-methionine</name>
        <dbReference type="ChEBI" id="CHEBI:59789"/>
    </ligand>
</feature>
<comment type="subunit">
    <text evidence="6">Monomer.</text>
</comment>
<name>A0A063Y061_9GAMM</name>
<feature type="active site" description="Proton acceptor" evidence="6 7">
    <location>
        <position position="304"/>
    </location>
</feature>
<sequence>MLLNLLLLQCRAGFESECAAEFMQHCVDVGQSGFPRFDAQSGFVLFELYGDALAVIQAVSFRSLIFTRQWCACLPPFEQLPADDRLSVLLPAMTELPVCAELLAEVPDTTAGRELLPFAGKLASAMAQRLRQQGVMLPRKARADWRMHLFVLSGRHLLLGVSPRRNGSTLEMGIRRLKFPGAAPSRSTLKLEEAWHWFVPRAEWDARLGGGKTAVDLGAAPGGWTWQLVRQGMFVSAVDNGPMAESLMETGQVTHHREDAFGFAPGKPVDWMVCDVADKPARVAELMLQWALQGWCQEMIFNLKLPMKKRYQAVQQCLEEIAEGLEAAGIRFQLSARHLYHDREEITCHLDLRVS</sequence>
<evidence type="ECO:0000256" key="6">
    <source>
        <dbReference type="HAMAP-Rule" id="MF_01551"/>
    </source>
</evidence>
<dbReference type="InterPro" id="IPR040739">
    <property type="entry name" value="RlmM_FDX"/>
</dbReference>
<comment type="subcellular location">
    <subcellularLocation>
        <location evidence="6">Cytoplasm</location>
    </subcellularLocation>
</comment>
<reference evidence="12 13" key="1">
    <citation type="journal article" date="2005" name="Int. J. Syst. Evol. Microbiol.">
        <title>Nitrincola lacisaponensis gen. nov., sp. nov., a novel alkaliphilic bacterium isolated from an alkaline, saline lake.</title>
        <authorList>
            <person name="Dimitriu P.A."/>
            <person name="Shukla S.K."/>
            <person name="Conradt J."/>
            <person name="Marquez M.C."/>
            <person name="Ventosa A."/>
            <person name="Maglia A."/>
            <person name="Peyton B.M."/>
            <person name="Pinkart H.C."/>
            <person name="Mormile M.R."/>
        </authorList>
    </citation>
    <scope>NUCLEOTIDE SEQUENCE [LARGE SCALE GENOMIC DNA]</scope>
    <source>
        <strain evidence="12 13">4CA</strain>
    </source>
</reference>
<dbReference type="SUPFAM" id="SSF53335">
    <property type="entry name" value="S-adenosyl-L-methionine-dependent methyltransferases"/>
    <property type="match status" value="1"/>
</dbReference>
<accession>A0A063Y061</accession>
<evidence type="ECO:0000259" key="10">
    <source>
        <dbReference type="Pfam" id="PF18125"/>
    </source>
</evidence>
<dbReference type="PIRSF" id="PIRSF028774">
    <property type="entry name" value="UCP028774"/>
    <property type="match status" value="1"/>
</dbReference>
<feature type="binding site" evidence="6 8">
    <location>
        <position position="187"/>
    </location>
    <ligand>
        <name>S-adenosyl-L-methionine</name>
        <dbReference type="ChEBI" id="CHEBI:59789"/>
    </ligand>
</feature>
<comment type="caution">
    <text evidence="12">The sequence shown here is derived from an EMBL/GenBank/DDBJ whole genome shotgun (WGS) entry which is preliminary data.</text>
</comment>
<proteinExistence type="inferred from homology"/>
<dbReference type="NCBIfam" id="NF008734">
    <property type="entry name" value="PRK11760.1"/>
    <property type="match status" value="1"/>
</dbReference>
<comment type="function">
    <text evidence="6">Catalyzes the 2'-O-methylation at nucleotide C2498 in 23S rRNA.</text>
</comment>
<evidence type="ECO:0000256" key="1">
    <source>
        <dbReference type="ARBA" id="ARBA00022490"/>
    </source>
</evidence>
<dbReference type="GO" id="GO:0008757">
    <property type="term" value="F:S-adenosylmethionine-dependent methyltransferase activity"/>
    <property type="evidence" value="ECO:0007669"/>
    <property type="project" value="UniProtKB-UniRule"/>
</dbReference>
<dbReference type="InterPro" id="IPR011224">
    <property type="entry name" value="rRNA_MeTrfase_M"/>
</dbReference>
<dbReference type="Gene3D" id="3.30.70.2810">
    <property type="match status" value="1"/>
</dbReference>
<dbReference type="InterPro" id="IPR002877">
    <property type="entry name" value="RNA_MeTrfase_FtsJ_dom"/>
</dbReference>
<dbReference type="STRING" id="267850.ADINL_3005"/>
<keyword evidence="3 6" id="KW-0489">Methyltransferase</keyword>
<keyword evidence="2 6" id="KW-0698">rRNA processing</keyword>
<dbReference type="InterPro" id="IPR029063">
    <property type="entry name" value="SAM-dependent_MTases_sf"/>
</dbReference>
<dbReference type="Gene3D" id="3.30.2300.20">
    <property type="match status" value="1"/>
</dbReference>
<comment type="similarity">
    <text evidence="6">Belongs to the class I-like SAM-binding methyltransferase superfamily. RNA methyltransferase RlmE family. RlmM subfamily.</text>
</comment>
<evidence type="ECO:0000256" key="2">
    <source>
        <dbReference type="ARBA" id="ARBA00022552"/>
    </source>
</evidence>
<dbReference type="GO" id="GO:0006364">
    <property type="term" value="P:rRNA processing"/>
    <property type="evidence" value="ECO:0007669"/>
    <property type="project" value="UniProtKB-UniRule"/>
</dbReference>
<evidence type="ECO:0000259" key="11">
    <source>
        <dbReference type="Pfam" id="PF21239"/>
    </source>
</evidence>
<gene>
    <name evidence="6" type="primary">rlmM</name>
    <name evidence="12" type="ORF">ADINL_3005</name>
</gene>
<feature type="domain" description="Ribosomal RNA methyltransferase FtsJ" evidence="9">
    <location>
        <begin position="185"/>
        <end position="278"/>
    </location>
</feature>
<keyword evidence="1 6" id="KW-0963">Cytoplasm</keyword>
<evidence type="ECO:0000256" key="5">
    <source>
        <dbReference type="ARBA" id="ARBA00022691"/>
    </source>
</evidence>
<comment type="catalytic activity">
    <reaction evidence="6">
        <text>cytidine(2498) in 23S rRNA + S-adenosyl-L-methionine = 2'-O-methylcytidine(2498) in 23S rRNA + S-adenosyl-L-homocysteine + H(+)</text>
        <dbReference type="Rhea" id="RHEA:42788"/>
        <dbReference type="Rhea" id="RHEA-COMP:10244"/>
        <dbReference type="Rhea" id="RHEA-COMP:10245"/>
        <dbReference type="ChEBI" id="CHEBI:15378"/>
        <dbReference type="ChEBI" id="CHEBI:57856"/>
        <dbReference type="ChEBI" id="CHEBI:59789"/>
        <dbReference type="ChEBI" id="CHEBI:74495"/>
        <dbReference type="ChEBI" id="CHEBI:82748"/>
        <dbReference type="EC" id="2.1.1.186"/>
    </reaction>
</comment>
<dbReference type="Gene3D" id="3.40.50.150">
    <property type="entry name" value="Vaccinia Virus protein VP39"/>
    <property type="match status" value="1"/>
</dbReference>
<protein>
    <recommendedName>
        <fullName evidence="6">Ribosomal RNA large subunit methyltransferase M</fullName>
        <ecNumber evidence="6">2.1.1.186</ecNumber>
    </recommendedName>
    <alternativeName>
        <fullName evidence="6">23S rRNA (cytidine2498-2'-O)-methyltransferase</fullName>
    </alternativeName>
    <alternativeName>
        <fullName evidence="6">23S rRNA 2'-O-ribose methyltransferase RlmM</fullName>
    </alternativeName>
</protein>
<dbReference type="EC" id="2.1.1.186" evidence="6"/>
<feature type="domain" description="RlmM ferredoxin-like" evidence="10">
    <location>
        <begin position="5"/>
        <end position="70"/>
    </location>
</feature>
<evidence type="ECO:0000256" key="8">
    <source>
        <dbReference type="PIRSR" id="PIRSR028774-2"/>
    </source>
</evidence>
<dbReference type="EMBL" id="JMSZ01000042">
    <property type="protein sequence ID" value="KDE38550.1"/>
    <property type="molecule type" value="Genomic_DNA"/>
</dbReference>
<dbReference type="Pfam" id="PF18125">
    <property type="entry name" value="RlmM_FDX"/>
    <property type="match status" value="1"/>
</dbReference>
<dbReference type="PANTHER" id="PTHR37524">
    <property type="entry name" value="RIBOSOMAL RNA LARGE SUBUNIT METHYLTRANSFERASE M"/>
    <property type="match status" value="1"/>
</dbReference>
<dbReference type="InterPro" id="IPR048646">
    <property type="entry name" value="RlmM_THUMP-like"/>
</dbReference>
<evidence type="ECO:0000256" key="4">
    <source>
        <dbReference type="ARBA" id="ARBA00022679"/>
    </source>
</evidence>
<dbReference type="PANTHER" id="PTHR37524:SF2">
    <property type="entry name" value="RIBOSOMAL RNA METHYLTRANSFERASE FTSJ DOMAIN-CONTAINING PROTEIN"/>
    <property type="match status" value="1"/>
</dbReference>
<dbReference type="AlphaFoldDB" id="A0A063Y061"/>